<name>A0A0D0E7T6_9AGAM</name>
<organism evidence="1 2">
    <name type="scientific">Paxillus rubicundulus Ve08.2h10</name>
    <dbReference type="NCBI Taxonomy" id="930991"/>
    <lineage>
        <taxon>Eukaryota</taxon>
        <taxon>Fungi</taxon>
        <taxon>Dikarya</taxon>
        <taxon>Basidiomycota</taxon>
        <taxon>Agaricomycotina</taxon>
        <taxon>Agaricomycetes</taxon>
        <taxon>Agaricomycetidae</taxon>
        <taxon>Boletales</taxon>
        <taxon>Paxilineae</taxon>
        <taxon>Paxillaceae</taxon>
        <taxon>Paxillus</taxon>
    </lineage>
</organism>
<accession>A0A0D0E7T6</accession>
<proteinExistence type="predicted"/>
<reference evidence="1 2" key="1">
    <citation type="submission" date="2014-04" db="EMBL/GenBank/DDBJ databases">
        <authorList>
            <consortium name="DOE Joint Genome Institute"/>
            <person name="Kuo A."/>
            <person name="Kohler A."/>
            <person name="Jargeat P."/>
            <person name="Nagy L.G."/>
            <person name="Floudas D."/>
            <person name="Copeland A."/>
            <person name="Barry K.W."/>
            <person name="Cichocki N."/>
            <person name="Veneault-Fourrey C."/>
            <person name="LaButti K."/>
            <person name="Lindquist E.A."/>
            <person name="Lipzen A."/>
            <person name="Lundell T."/>
            <person name="Morin E."/>
            <person name="Murat C."/>
            <person name="Sun H."/>
            <person name="Tunlid A."/>
            <person name="Henrissat B."/>
            <person name="Grigoriev I.V."/>
            <person name="Hibbett D.S."/>
            <person name="Martin F."/>
            <person name="Nordberg H.P."/>
            <person name="Cantor M.N."/>
            <person name="Hua S.X."/>
        </authorList>
    </citation>
    <scope>NUCLEOTIDE SEQUENCE [LARGE SCALE GENOMIC DNA]</scope>
    <source>
        <strain evidence="1 2">Ve08.2h10</strain>
    </source>
</reference>
<dbReference type="Proteomes" id="UP000054538">
    <property type="component" value="Unassembled WGS sequence"/>
</dbReference>
<dbReference type="HOGENOM" id="CLU_2655208_0_0_1"/>
<gene>
    <name evidence="1" type="ORF">PAXRUDRAFT_457709</name>
</gene>
<reference evidence="2" key="2">
    <citation type="submission" date="2015-01" db="EMBL/GenBank/DDBJ databases">
        <title>Evolutionary Origins and Diversification of the Mycorrhizal Mutualists.</title>
        <authorList>
            <consortium name="DOE Joint Genome Institute"/>
            <consortium name="Mycorrhizal Genomics Consortium"/>
            <person name="Kohler A."/>
            <person name="Kuo A."/>
            <person name="Nagy L.G."/>
            <person name="Floudas D."/>
            <person name="Copeland A."/>
            <person name="Barry K.W."/>
            <person name="Cichocki N."/>
            <person name="Veneault-Fourrey C."/>
            <person name="LaButti K."/>
            <person name="Lindquist E.A."/>
            <person name="Lipzen A."/>
            <person name="Lundell T."/>
            <person name="Morin E."/>
            <person name="Murat C."/>
            <person name="Riley R."/>
            <person name="Ohm R."/>
            <person name="Sun H."/>
            <person name="Tunlid A."/>
            <person name="Henrissat B."/>
            <person name="Grigoriev I.V."/>
            <person name="Hibbett D.S."/>
            <person name="Martin F."/>
        </authorList>
    </citation>
    <scope>NUCLEOTIDE SEQUENCE [LARGE SCALE GENOMIC DNA]</scope>
    <source>
        <strain evidence="2">Ve08.2h10</strain>
    </source>
</reference>
<evidence type="ECO:0000313" key="2">
    <source>
        <dbReference type="Proteomes" id="UP000054538"/>
    </source>
</evidence>
<evidence type="ECO:0000313" key="1">
    <source>
        <dbReference type="EMBL" id="KIK94325.1"/>
    </source>
</evidence>
<dbReference type="InParanoid" id="A0A0D0E7T6"/>
<sequence length="76" mass="8815">MFIGQFALEALNLFRLHIEQRESFGKTSLGRVRLEMKEQVELANLLLALRPESRRQCLQAADPGWLGRSYWLAEVL</sequence>
<dbReference type="AlphaFoldDB" id="A0A0D0E7T6"/>
<protein>
    <submittedName>
        <fullName evidence="1">Uncharacterized protein</fullName>
    </submittedName>
</protein>
<dbReference type="EMBL" id="KN825116">
    <property type="protein sequence ID" value="KIK94325.1"/>
    <property type="molecule type" value="Genomic_DNA"/>
</dbReference>
<keyword evidence="2" id="KW-1185">Reference proteome</keyword>